<dbReference type="Proteomes" id="UP000237378">
    <property type="component" value="Unassembled WGS sequence"/>
</dbReference>
<reference evidence="3 4" key="2">
    <citation type="submission" date="2018-03" db="EMBL/GenBank/DDBJ databases">
        <title>Draft genome of Pseudomonas putida strain KH-18-2.</title>
        <authorList>
            <person name="Yoshizawa S."/>
            <person name="Khan N.H."/>
            <person name="Nishimura M."/>
            <person name="Chiura H.X."/>
            <person name="Ogura Y."/>
            <person name="Hayashi T."/>
            <person name="Kogure K."/>
        </authorList>
    </citation>
    <scope>NUCLEOTIDE SEQUENCE [LARGE SCALE GENOMIC DNA]</scope>
    <source>
        <strain evidence="3 4">KH-18-2</strain>
    </source>
</reference>
<evidence type="ECO:0000313" key="3">
    <source>
        <dbReference type="EMBL" id="POG00911.1"/>
    </source>
</evidence>
<dbReference type="GO" id="GO:0033388">
    <property type="term" value="P:putrescine biosynthetic process from arginine"/>
    <property type="evidence" value="ECO:0007669"/>
    <property type="project" value="TreeGrafter"/>
</dbReference>
<evidence type="ECO:0000256" key="1">
    <source>
        <dbReference type="ARBA" id="ARBA00022801"/>
    </source>
</evidence>
<name>A0A2S3WL23_PSEPU</name>
<reference evidence="3 4" key="1">
    <citation type="submission" date="2016-08" db="EMBL/GenBank/DDBJ databases">
        <authorList>
            <person name="Seilhamer J.J."/>
        </authorList>
    </citation>
    <scope>NUCLEOTIDE SEQUENCE [LARGE SCALE GENOMIC DNA]</scope>
    <source>
        <strain evidence="3 4">KH-18-2</strain>
    </source>
</reference>
<evidence type="ECO:0000313" key="4">
    <source>
        <dbReference type="Proteomes" id="UP000237378"/>
    </source>
</evidence>
<dbReference type="GO" id="GO:0050126">
    <property type="term" value="F:N-carbamoylputrescine amidase activity"/>
    <property type="evidence" value="ECO:0007669"/>
    <property type="project" value="TreeGrafter"/>
</dbReference>
<dbReference type="PROSITE" id="PS50263">
    <property type="entry name" value="CN_HYDROLASE"/>
    <property type="match status" value="1"/>
</dbReference>
<dbReference type="PANTHER" id="PTHR43674">
    <property type="entry name" value="NITRILASE C965.09-RELATED"/>
    <property type="match status" value="1"/>
</dbReference>
<feature type="domain" description="CN hydrolase" evidence="2">
    <location>
        <begin position="17"/>
        <end position="262"/>
    </location>
</feature>
<gene>
    <name evidence="3" type="ORF">BGP82_26035</name>
</gene>
<protein>
    <submittedName>
        <fullName evidence="3">Hydratase</fullName>
    </submittedName>
</protein>
<dbReference type="RefSeq" id="WP_023092990.1">
    <property type="nucleotide sequence ID" value="NZ_MING01000086.1"/>
</dbReference>
<proteinExistence type="predicted"/>
<keyword evidence="1" id="KW-0378">Hydrolase</keyword>
<comment type="caution">
    <text evidence="3">The sequence shown here is derived from an EMBL/GenBank/DDBJ whole genome shotgun (WGS) entry which is preliminary data.</text>
</comment>
<dbReference type="Pfam" id="PF00795">
    <property type="entry name" value="CN_hydrolase"/>
    <property type="match status" value="1"/>
</dbReference>
<dbReference type="InterPro" id="IPR050345">
    <property type="entry name" value="Aliph_Amidase/BUP"/>
</dbReference>
<accession>A0A2S3WL23</accession>
<dbReference type="PANTHER" id="PTHR43674:SF2">
    <property type="entry name" value="BETA-UREIDOPROPIONASE"/>
    <property type="match status" value="1"/>
</dbReference>
<dbReference type="Gene3D" id="3.60.110.10">
    <property type="entry name" value="Carbon-nitrogen hydrolase"/>
    <property type="match status" value="1"/>
</dbReference>
<sequence length="304" mass="33459">MLSPLGHSGPDQSPQKLKIACIQFEPKFGEVEHNVTRSIDLIEQAAGYGARLIVLPELCSTGYIFQSREETLALSERVPEGPTTNAWVEAARRLEVTIVAGLVERDGNCLYNSAVIIDPSGVLGVYRKLHLWADEKLYFKPGDRGLPVFDTLVGRISVVICYDGWFPEMFRLSACQGAEIVCVPTNWVPMPEQPAGHPIMANILHMAAAHSNSIVIACADRVGIERGQRFLGNSVIINRSGWPVAGPCSESEEKILIGEVDMDPRCEPSWNSVNHPLTDRRTDVYGENLGADIQINLAKLEAER</sequence>
<dbReference type="InterPro" id="IPR003010">
    <property type="entry name" value="C-N_Hydrolase"/>
</dbReference>
<dbReference type="EMBL" id="MING01000086">
    <property type="protein sequence ID" value="POG00911.1"/>
    <property type="molecule type" value="Genomic_DNA"/>
</dbReference>
<organism evidence="3 4">
    <name type="scientific">Pseudomonas putida</name>
    <name type="common">Arthrobacter siderocapsulatus</name>
    <dbReference type="NCBI Taxonomy" id="303"/>
    <lineage>
        <taxon>Bacteria</taxon>
        <taxon>Pseudomonadati</taxon>
        <taxon>Pseudomonadota</taxon>
        <taxon>Gammaproteobacteria</taxon>
        <taxon>Pseudomonadales</taxon>
        <taxon>Pseudomonadaceae</taxon>
        <taxon>Pseudomonas</taxon>
    </lineage>
</organism>
<dbReference type="InterPro" id="IPR036526">
    <property type="entry name" value="C-N_Hydrolase_sf"/>
</dbReference>
<evidence type="ECO:0000259" key="2">
    <source>
        <dbReference type="PROSITE" id="PS50263"/>
    </source>
</evidence>
<dbReference type="SUPFAM" id="SSF56317">
    <property type="entry name" value="Carbon-nitrogen hydrolase"/>
    <property type="match status" value="1"/>
</dbReference>
<dbReference type="AlphaFoldDB" id="A0A2S3WL23"/>
<dbReference type="CDD" id="cd07580">
    <property type="entry name" value="nitrilase_2"/>
    <property type="match status" value="1"/>
</dbReference>